<keyword evidence="1" id="KW-0863">Zinc-finger</keyword>
<keyword evidence="5" id="KW-1185">Reference proteome</keyword>
<dbReference type="EMBL" id="BGPR01001331">
    <property type="protein sequence ID" value="GBM51304.1"/>
    <property type="molecule type" value="Genomic_DNA"/>
</dbReference>
<keyword evidence="1" id="KW-0479">Metal-binding</keyword>
<dbReference type="GO" id="GO:0008270">
    <property type="term" value="F:zinc ion binding"/>
    <property type="evidence" value="ECO:0007669"/>
    <property type="project" value="UniProtKB-KW"/>
</dbReference>
<evidence type="ECO:0000256" key="1">
    <source>
        <dbReference type="PROSITE-ProRule" id="PRU00042"/>
    </source>
</evidence>
<dbReference type="PROSITE" id="PS50157">
    <property type="entry name" value="ZINC_FINGER_C2H2_2"/>
    <property type="match status" value="1"/>
</dbReference>
<feature type="region of interest" description="Disordered" evidence="2">
    <location>
        <begin position="88"/>
        <end position="117"/>
    </location>
</feature>
<evidence type="ECO:0000313" key="5">
    <source>
        <dbReference type="Proteomes" id="UP000499080"/>
    </source>
</evidence>
<proteinExistence type="predicted"/>
<dbReference type="InterPro" id="IPR036236">
    <property type="entry name" value="Znf_C2H2_sf"/>
</dbReference>
<gene>
    <name evidence="4" type="ORF">AVEN_164383_1</name>
</gene>
<evidence type="ECO:0000313" key="4">
    <source>
        <dbReference type="EMBL" id="GBM51304.1"/>
    </source>
</evidence>
<feature type="domain" description="C2H2-type" evidence="3">
    <location>
        <begin position="44"/>
        <end position="71"/>
    </location>
</feature>
<evidence type="ECO:0000259" key="3">
    <source>
        <dbReference type="PROSITE" id="PS50157"/>
    </source>
</evidence>
<dbReference type="InterPro" id="IPR013087">
    <property type="entry name" value="Znf_C2H2_type"/>
</dbReference>
<name>A0A4Y2GH04_ARAVE</name>
<reference evidence="4 5" key="1">
    <citation type="journal article" date="2019" name="Sci. Rep.">
        <title>Orb-weaving spider Araneus ventricosus genome elucidates the spidroin gene catalogue.</title>
        <authorList>
            <person name="Kono N."/>
            <person name="Nakamura H."/>
            <person name="Ohtoshi R."/>
            <person name="Moran D.A.P."/>
            <person name="Shinohara A."/>
            <person name="Yoshida Y."/>
            <person name="Fujiwara M."/>
            <person name="Mori M."/>
            <person name="Tomita M."/>
            <person name="Arakawa K."/>
        </authorList>
    </citation>
    <scope>NUCLEOTIDE SEQUENCE [LARGE SCALE GENOMIC DNA]</scope>
</reference>
<accession>A0A4Y2GH04</accession>
<dbReference type="SUPFAM" id="SSF57667">
    <property type="entry name" value="beta-beta-alpha zinc fingers"/>
    <property type="match status" value="1"/>
</dbReference>
<sequence>MYLTAEIGDDYCAQVNMQGNCYEIDDGESRALYETQIIEGHTVHCCMVCQYRSIIITNMKHHVRTHTGERPFSYPHCGKRNRRQRYPSGKVLAFKQEGPGSKPDSTEDPQCMRPVAR</sequence>
<dbReference type="AlphaFoldDB" id="A0A4Y2GH04"/>
<dbReference type="Proteomes" id="UP000499080">
    <property type="component" value="Unassembled WGS sequence"/>
</dbReference>
<protein>
    <recommendedName>
        <fullName evidence="3">C2H2-type domain-containing protein</fullName>
    </recommendedName>
</protein>
<dbReference type="Gene3D" id="3.30.160.60">
    <property type="entry name" value="Classic Zinc Finger"/>
    <property type="match status" value="1"/>
</dbReference>
<evidence type="ECO:0000256" key="2">
    <source>
        <dbReference type="SAM" id="MobiDB-lite"/>
    </source>
</evidence>
<dbReference type="OrthoDB" id="654211at2759"/>
<keyword evidence="1" id="KW-0862">Zinc</keyword>
<organism evidence="4 5">
    <name type="scientific">Araneus ventricosus</name>
    <name type="common">Orbweaver spider</name>
    <name type="synonym">Epeira ventricosa</name>
    <dbReference type="NCBI Taxonomy" id="182803"/>
    <lineage>
        <taxon>Eukaryota</taxon>
        <taxon>Metazoa</taxon>
        <taxon>Ecdysozoa</taxon>
        <taxon>Arthropoda</taxon>
        <taxon>Chelicerata</taxon>
        <taxon>Arachnida</taxon>
        <taxon>Araneae</taxon>
        <taxon>Araneomorphae</taxon>
        <taxon>Entelegynae</taxon>
        <taxon>Araneoidea</taxon>
        <taxon>Araneidae</taxon>
        <taxon>Araneus</taxon>
    </lineage>
</organism>
<comment type="caution">
    <text evidence="4">The sequence shown here is derived from an EMBL/GenBank/DDBJ whole genome shotgun (WGS) entry which is preliminary data.</text>
</comment>